<dbReference type="Proteomes" id="UP000703661">
    <property type="component" value="Unassembled WGS sequence"/>
</dbReference>
<comment type="caution">
    <text evidence="1">The sequence shown here is derived from an EMBL/GenBank/DDBJ whole genome shotgun (WGS) entry which is preliminary data.</text>
</comment>
<accession>A0A9P6T0J2</accession>
<dbReference type="AlphaFoldDB" id="A0A9P6T0J2"/>
<reference evidence="1" key="1">
    <citation type="journal article" date="2020" name="Fungal Divers.">
        <title>Resolving the Mortierellaceae phylogeny through synthesis of multi-gene phylogenetics and phylogenomics.</title>
        <authorList>
            <person name="Vandepol N."/>
            <person name="Liber J."/>
            <person name="Desiro A."/>
            <person name="Na H."/>
            <person name="Kennedy M."/>
            <person name="Barry K."/>
            <person name="Grigoriev I.V."/>
            <person name="Miller A.N."/>
            <person name="O'Donnell K."/>
            <person name="Stajich J.E."/>
            <person name="Bonito G."/>
        </authorList>
    </citation>
    <scope>NUCLEOTIDE SEQUENCE</scope>
    <source>
        <strain evidence="1">NRRL 2769</strain>
    </source>
</reference>
<organism evidence="1 2">
    <name type="scientific">Entomortierella chlamydospora</name>
    <dbReference type="NCBI Taxonomy" id="101097"/>
    <lineage>
        <taxon>Eukaryota</taxon>
        <taxon>Fungi</taxon>
        <taxon>Fungi incertae sedis</taxon>
        <taxon>Mucoromycota</taxon>
        <taxon>Mortierellomycotina</taxon>
        <taxon>Mortierellomycetes</taxon>
        <taxon>Mortierellales</taxon>
        <taxon>Mortierellaceae</taxon>
        <taxon>Entomortierella</taxon>
    </lineage>
</organism>
<dbReference type="EMBL" id="JAAAID010000586">
    <property type="protein sequence ID" value="KAG0015881.1"/>
    <property type="molecule type" value="Genomic_DNA"/>
</dbReference>
<protein>
    <submittedName>
        <fullName evidence="1">Uncharacterized protein</fullName>
    </submittedName>
</protein>
<proteinExistence type="predicted"/>
<keyword evidence="2" id="KW-1185">Reference proteome</keyword>
<sequence length="133" mass="15027">MVWARYNTFQRQIMVLPHKVVEAGTVQVTVVWVNQRNNGYLSYRAIQNRYDFDVTISRPARLNTRAPVILAGSFLCSAEARKRSARIPVVGVGSQKDSCEEVSPVIATFFEIGDVTLAKVIKSQVDNKRDIER</sequence>
<name>A0A9P6T0J2_9FUNG</name>
<evidence type="ECO:0000313" key="1">
    <source>
        <dbReference type="EMBL" id="KAG0015881.1"/>
    </source>
</evidence>
<gene>
    <name evidence="1" type="ORF">BGZ80_009569</name>
</gene>
<evidence type="ECO:0000313" key="2">
    <source>
        <dbReference type="Proteomes" id="UP000703661"/>
    </source>
</evidence>